<proteinExistence type="predicted"/>
<protein>
    <submittedName>
        <fullName evidence="2">Uncharacterized protein</fullName>
    </submittedName>
</protein>
<evidence type="ECO:0000313" key="2">
    <source>
        <dbReference type="EMBL" id="EDN99704.1"/>
    </source>
</evidence>
<organism evidence="2 3">
    <name type="scientific">Sclerotinia sclerotiorum (strain ATCC 18683 / 1980 / Ss-1)</name>
    <name type="common">White mold</name>
    <name type="synonym">Whetzelinia sclerotiorum</name>
    <dbReference type="NCBI Taxonomy" id="665079"/>
    <lineage>
        <taxon>Eukaryota</taxon>
        <taxon>Fungi</taxon>
        <taxon>Dikarya</taxon>
        <taxon>Ascomycota</taxon>
        <taxon>Pezizomycotina</taxon>
        <taxon>Leotiomycetes</taxon>
        <taxon>Helotiales</taxon>
        <taxon>Sclerotiniaceae</taxon>
        <taxon>Sclerotinia</taxon>
    </lineage>
</organism>
<dbReference type="Proteomes" id="UP000001312">
    <property type="component" value="Unassembled WGS sequence"/>
</dbReference>
<accession>A7EB76</accession>
<gene>
    <name evidence="2" type="ORF">SS1G_02562</name>
</gene>
<evidence type="ECO:0000313" key="3">
    <source>
        <dbReference type="Proteomes" id="UP000001312"/>
    </source>
</evidence>
<dbReference type="RefSeq" id="XP_001596342.1">
    <property type="nucleotide sequence ID" value="XM_001596292.1"/>
</dbReference>
<dbReference type="HOGENOM" id="CLU_1939401_0_0_1"/>
<dbReference type="KEGG" id="ssl:SS1G_02562"/>
<keyword evidence="3" id="KW-1185">Reference proteome</keyword>
<dbReference type="GeneID" id="5492427"/>
<dbReference type="AlphaFoldDB" id="A7EB76"/>
<dbReference type="EMBL" id="CH476623">
    <property type="protein sequence ID" value="EDN99704.1"/>
    <property type="molecule type" value="Genomic_DNA"/>
</dbReference>
<name>A7EB76_SCLS1</name>
<dbReference type="InParanoid" id="A7EB76"/>
<sequence>MAIMSHSKPGLAIVQNNCPVPSPEHFSLCSMASANSKKQQRYKKLVSRSSNQRIKNISTMKYITSDLFATLFSDNMTQENGPERRQKTPALHQSVTKRKGNVVENGKLIRWKCQNFERICTILHHTPEEL</sequence>
<feature type="region of interest" description="Disordered" evidence="1">
    <location>
        <begin position="77"/>
        <end position="97"/>
    </location>
</feature>
<reference evidence="3" key="1">
    <citation type="journal article" date="2011" name="PLoS Genet.">
        <title>Genomic analysis of the necrotrophic fungal pathogens Sclerotinia sclerotiorum and Botrytis cinerea.</title>
        <authorList>
            <person name="Amselem J."/>
            <person name="Cuomo C.A."/>
            <person name="van Kan J.A."/>
            <person name="Viaud M."/>
            <person name="Benito E.P."/>
            <person name="Couloux A."/>
            <person name="Coutinho P.M."/>
            <person name="de Vries R.P."/>
            <person name="Dyer P.S."/>
            <person name="Fillinger S."/>
            <person name="Fournier E."/>
            <person name="Gout L."/>
            <person name="Hahn M."/>
            <person name="Kohn L."/>
            <person name="Lapalu N."/>
            <person name="Plummer K.M."/>
            <person name="Pradier J.M."/>
            <person name="Quevillon E."/>
            <person name="Sharon A."/>
            <person name="Simon A."/>
            <person name="ten Have A."/>
            <person name="Tudzynski B."/>
            <person name="Tudzynski P."/>
            <person name="Wincker P."/>
            <person name="Andrew M."/>
            <person name="Anthouard V."/>
            <person name="Beever R.E."/>
            <person name="Beffa R."/>
            <person name="Benoit I."/>
            <person name="Bouzid O."/>
            <person name="Brault B."/>
            <person name="Chen Z."/>
            <person name="Choquer M."/>
            <person name="Collemare J."/>
            <person name="Cotton P."/>
            <person name="Danchin E.G."/>
            <person name="Da Silva C."/>
            <person name="Gautier A."/>
            <person name="Giraud C."/>
            <person name="Giraud T."/>
            <person name="Gonzalez C."/>
            <person name="Grossetete S."/>
            <person name="Guldener U."/>
            <person name="Henrissat B."/>
            <person name="Howlett B.J."/>
            <person name="Kodira C."/>
            <person name="Kretschmer M."/>
            <person name="Lappartient A."/>
            <person name="Leroch M."/>
            <person name="Levis C."/>
            <person name="Mauceli E."/>
            <person name="Neuveglise C."/>
            <person name="Oeser B."/>
            <person name="Pearson M."/>
            <person name="Poulain J."/>
            <person name="Poussereau N."/>
            <person name="Quesneville H."/>
            <person name="Rascle C."/>
            <person name="Schumacher J."/>
            <person name="Segurens B."/>
            <person name="Sexton A."/>
            <person name="Silva E."/>
            <person name="Sirven C."/>
            <person name="Soanes D.M."/>
            <person name="Talbot N.J."/>
            <person name="Templeton M."/>
            <person name="Yandava C."/>
            <person name="Yarden O."/>
            <person name="Zeng Q."/>
            <person name="Rollins J.A."/>
            <person name="Lebrun M.H."/>
            <person name="Dickman M."/>
        </authorList>
    </citation>
    <scope>NUCLEOTIDE SEQUENCE [LARGE SCALE GENOMIC DNA]</scope>
    <source>
        <strain evidence="3">ATCC 18683 / 1980 / Ss-1</strain>
    </source>
</reference>
<evidence type="ECO:0000256" key="1">
    <source>
        <dbReference type="SAM" id="MobiDB-lite"/>
    </source>
</evidence>